<dbReference type="GO" id="GO:0034976">
    <property type="term" value="P:response to endoplasmic reticulum stress"/>
    <property type="evidence" value="ECO:0007669"/>
    <property type="project" value="TreeGrafter"/>
</dbReference>
<dbReference type="AlphaFoldDB" id="Q22D05"/>
<dbReference type="Gene3D" id="3.40.30.10">
    <property type="entry name" value="Glutaredoxin"/>
    <property type="match status" value="3"/>
</dbReference>
<dbReference type="GO" id="GO:0003756">
    <property type="term" value="F:protein disulfide isomerase activity"/>
    <property type="evidence" value="ECO:0007669"/>
    <property type="project" value="TreeGrafter"/>
</dbReference>
<dbReference type="eggNOG" id="KOG0190">
    <property type="taxonomic scope" value="Eukaryota"/>
</dbReference>
<dbReference type="PROSITE" id="PS51352">
    <property type="entry name" value="THIOREDOXIN_2"/>
    <property type="match status" value="1"/>
</dbReference>
<dbReference type="InterPro" id="IPR013766">
    <property type="entry name" value="Thioredoxin_domain"/>
</dbReference>
<dbReference type="GO" id="GO:0005783">
    <property type="term" value="C:endoplasmic reticulum"/>
    <property type="evidence" value="ECO:0007669"/>
    <property type="project" value="TreeGrafter"/>
</dbReference>
<feature type="domain" description="Thioredoxin" evidence="2">
    <location>
        <begin position="173"/>
        <end position="300"/>
    </location>
</feature>
<evidence type="ECO:0000313" key="3">
    <source>
        <dbReference type="EMBL" id="EAR83184.2"/>
    </source>
</evidence>
<protein>
    <submittedName>
        <fullName evidence="3">Protein disulfide-isomerase, putative</fullName>
    </submittedName>
</protein>
<dbReference type="HOGENOM" id="CLU_025879_1_0_1"/>
<dbReference type="EMBL" id="GG662638">
    <property type="protein sequence ID" value="EAR83184.2"/>
    <property type="molecule type" value="Genomic_DNA"/>
</dbReference>
<accession>Q22D05</accession>
<dbReference type="GeneID" id="7842958"/>
<dbReference type="OrthoDB" id="72053at2759"/>
<evidence type="ECO:0000256" key="1">
    <source>
        <dbReference type="ARBA" id="ARBA00006347"/>
    </source>
</evidence>
<proteinExistence type="inferred from homology"/>
<dbReference type="PANTHER" id="PTHR18929">
    <property type="entry name" value="PROTEIN DISULFIDE ISOMERASE"/>
    <property type="match status" value="1"/>
</dbReference>
<dbReference type="KEGG" id="tet:TTHERM_01006550"/>
<dbReference type="STRING" id="312017.Q22D05"/>
<dbReference type="Pfam" id="PF00085">
    <property type="entry name" value="Thioredoxin"/>
    <property type="match status" value="1"/>
</dbReference>
<dbReference type="FunCoup" id="Q22D05">
    <property type="interactions" value="377"/>
</dbReference>
<sequence>MFYYDLAFAHVFNADLRIAQNAAAHNLVLYKHFDEKRNDFTGTFNLDNLKTFVDTYAFPIVMPYNGRAIERVFQQDNPTLFLFSNSNEASLAAEKAFAASAEENRGKIVFSISKPDENFENQEKLAQYIGVNTAQVPALLLVHSSDQVLKYKFTASEITVATINQFVSDYLSGKLQTYLKSEDIPATNDEPVKVLVGNSFDDLVINSNKDVLVQFYAPWVGHGKKFAPILEAVAKKLSLNHNHNIIIAKIDYTANDVPGVNIRRFPTIKFYQNGNKSTPLDFEDDRTEEDILKFLKEKTTFPWVEMNQEL</sequence>
<organism evidence="3 4">
    <name type="scientific">Tetrahymena thermophila (strain SB210)</name>
    <dbReference type="NCBI Taxonomy" id="312017"/>
    <lineage>
        <taxon>Eukaryota</taxon>
        <taxon>Sar</taxon>
        <taxon>Alveolata</taxon>
        <taxon>Ciliophora</taxon>
        <taxon>Intramacronucleata</taxon>
        <taxon>Oligohymenophorea</taxon>
        <taxon>Hymenostomatida</taxon>
        <taxon>Tetrahymenina</taxon>
        <taxon>Tetrahymenidae</taxon>
        <taxon>Tetrahymena</taxon>
    </lineage>
</organism>
<dbReference type="SUPFAM" id="SSF52833">
    <property type="entry name" value="Thioredoxin-like"/>
    <property type="match status" value="3"/>
</dbReference>
<dbReference type="InParanoid" id="Q22D05"/>
<dbReference type="PANTHER" id="PTHR18929:SF240">
    <property type="entry name" value="PROTEIN DISULFIDE-ISOMERASE"/>
    <property type="match status" value="1"/>
</dbReference>
<keyword evidence="4" id="KW-1185">Reference proteome</keyword>
<evidence type="ECO:0000259" key="2">
    <source>
        <dbReference type="PROSITE" id="PS51352"/>
    </source>
</evidence>
<gene>
    <name evidence="3" type="ORF">TTHERM_01006550</name>
</gene>
<name>Q22D05_TETTS</name>
<dbReference type="GO" id="GO:0006457">
    <property type="term" value="P:protein folding"/>
    <property type="evidence" value="ECO:0007669"/>
    <property type="project" value="TreeGrafter"/>
</dbReference>
<dbReference type="Pfam" id="PF13848">
    <property type="entry name" value="Thioredoxin_6"/>
    <property type="match status" value="1"/>
</dbReference>
<dbReference type="InterPro" id="IPR036249">
    <property type="entry name" value="Thioredoxin-like_sf"/>
</dbReference>
<reference evidence="4" key="1">
    <citation type="journal article" date="2006" name="PLoS Biol.">
        <title>Macronuclear genome sequence of the ciliate Tetrahymena thermophila, a model eukaryote.</title>
        <authorList>
            <person name="Eisen J.A."/>
            <person name="Coyne R.S."/>
            <person name="Wu M."/>
            <person name="Wu D."/>
            <person name="Thiagarajan M."/>
            <person name="Wortman J.R."/>
            <person name="Badger J.H."/>
            <person name="Ren Q."/>
            <person name="Amedeo P."/>
            <person name="Jones K.M."/>
            <person name="Tallon L.J."/>
            <person name="Delcher A.L."/>
            <person name="Salzberg S.L."/>
            <person name="Silva J.C."/>
            <person name="Haas B.J."/>
            <person name="Majoros W.H."/>
            <person name="Farzad M."/>
            <person name="Carlton J.M."/>
            <person name="Smith R.K. Jr."/>
            <person name="Garg J."/>
            <person name="Pearlman R.E."/>
            <person name="Karrer K.M."/>
            <person name="Sun L."/>
            <person name="Manning G."/>
            <person name="Elde N.C."/>
            <person name="Turkewitz A.P."/>
            <person name="Asai D.J."/>
            <person name="Wilkes D.E."/>
            <person name="Wang Y."/>
            <person name="Cai H."/>
            <person name="Collins K."/>
            <person name="Stewart B.A."/>
            <person name="Lee S.R."/>
            <person name="Wilamowska K."/>
            <person name="Weinberg Z."/>
            <person name="Ruzzo W.L."/>
            <person name="Wloga D."/>
            <person name="Gaertig J."/>
            <person name="Frankel J."/>
            <person name="Tsao C.-C."/>
            <person name="Gorovsky M.A."/>
            <person name="Keeling P.J."/>
            <person name="Waller R.F."/>
            <person name="Patron N.J."/>
            <person name="Cherry J.M."/>
            <person name="Stover N.A."/>
            <person name="Krieger C.J."/>
            <person name="del Toro C."/>
            <person name="Ryder H.F."/>
            <person name="Williamson S.C."/>
            <person name="Barbeau R.A."/>
            <person name="Hamilton E.P."/>
            <person name="Orias E."/>
        </authorList>
    </citation>
    <scope>NUCLEOTIDE SEQUENCE [LARGE SCALE GENOMIC DNA]</scope>
    <source>
        <strain evidence="4">SB210</strain>
    </source>
</reference>
<dbReference type="Proteomes" id="UP000009168">
    <property type="component" value="Unassembled WGS sequence"/>
</dbReference>
<comment type="similarity">
    <text evidence="1">Belongs to the protein disulfide isomerase family.</text>
</comment>
<dbReference type="RefSeq" id="XP_001030847.2">
    <property type="nucleotide sequence ID" value="XM_001030847.2"/>
</dbReference>
<dbReference type="CDD" id="cd02995">
    <property type="entry name" value="PDI_a_PDI_a'_C"/>
    <property type="match status" value="1"/>
</dbReference>
<evidence type="ECO:0000313" key="4">
    <source>
        <dbReference type="Proteomes" id="UP000009168"/>
    </source>
</evidence>
<dbReference type="CDD" id="cd02981">
    <property type="entry name" value="PDI_b_family"/>
    <property type="match status" value="1"/>
</dbReference>